<dbReference type="GO" id="GO:0016491">
    <property type="term" value="F:oxidoreductase activity"/>
    <property type="evidence" value="ECO:0007669"/>
    <property type="project" value="InterPro"/>
</dbReference>
<dbReference type="PANTHER" id="PTHR42852:SF13">
    <property type="entry name" value="PROTEIN DIPZ"/>
    <property type="match status" value="1"/>
</dbReference>
<dbReference type="InterPro" id="IPR013766">
    <property type="entry name" value="Thioredoxin_domain"/>
</dbReference>
<dbReference type="InterPro" id="IPR000866">
    <property type="entry name" value="AhpC/TSA"/>
</dbReference>
<dbReference type="SUPFAM" id="SSF52833">
    <property type="entry name" value="Thioredoxin-like"/>
    <property type="match status" value="1"/>
</dbReference>
<dbReference type="InterPro" id="IPR050553">
    <property type="entry name" value="Thioredoxin_ResA/DsbE_sf"/>
</dbReference>
<protein>
    <recommendedName>
        <fullName evidence="1">Thioredoxin domain-containing protein</fullName>
    </recommendedName>
</protein>
<dbReference type="PROSITE" id="PS51352">
    <property type="entry name" value="THIOREDOXIN_2"/>
    <property type="match status" value="1"/>
</dbReference>
<dbReference type="AlphaFoldDB" id="A0A382M7F4"/>
<organism evidence="2">
    <name type="scientific">marine metagenome</name>
    <dbReference type="NCBI Taxonomy" id="408172"/>
    <lineage>
        <taxon>unclassified sequences</taxon>
        <taxon>metagenomes</taxon>
        <taxon>ecological metagenomes</taxon>
    </lineage>
</organism>
<dbReference type="PANTHER" id="PTHR42852">
    <property type="entry name" value="THIOL:DISULFIDE INTERCHANGE PROTEIN DSBE"/>
    <property type="match status" value="1"/>
</dbReference>
<dbReference type="InterPro" id="IPR036249">
    <property type="entry name" value="Thioredoxin-like_sf"/>
</dbReference>
<reference evidence="2" key="1">
    <citation type="submission" date="2018-05" db="EMBL/GenBank/DDBJ databases">
        <authorList>
            <person name="Lanie J.A."/>
            <person name="Ng W.-L."/>
            <person name="Kazmierczak K.M."/>
            <person name="Andrzejewski T.M."/>
            <person name="Davidsen T.M."/>
            <person name="Wayne K.J."/>
            <person name="Tettelin H."/>
            <person name="Glass J.I."/>
            <person name="Rusch D."/>
            <person name="Podicherti R."/>
            <person name="Tsui H.-C.T."/>
            <person name="Winkler M.E."/>
        </authorList>
    </citation>
    <scope>NUCLEOTIDE SEQUENCE</scope>
</reference>
<proteinExistence type="predicted"/>
<dbReference type="Gene3D" id="3.40.30.10">
    <property type="entry name" value="Glutaredoxin"/>
    <property type="match status" value="1"/>
</dbReference>
<evidence type="ECO:0000259" key="1">
    <source>
        <dbReference type="PROSITE" id="PS51352"/>
    </source>
</evidence>
<name>A0A382M7F4_9ZZZZ</name>
<feature type="domain" description="Thioredoxin" evidence="1">
    <location>
        <begin position="28"/>
        <end position="165"/>
    </location>
</feature>
<dbReference type="Pfam" id="PF00578">
    <property type="entry name" value="AhpC-TSA"/>
    <property type="match status" value="1"/>
</dbReference>
<sequence>MSFSLLVTNLRADAPQLENSKVRELLNEMQGKPAPKLALKGWINAKPMSLEKLKGKIIVLDFWATWCGPCIASIPHTNEMMEQYANKGVVFIGVCAQRGAEKMGDTVKQRGIKYPVAEDAGTIDAYKANSYPDYYIIDRDGVLRWADIANRDVEKAIKILLKEKDKTE</sequence>
<dbReference type="CDD" id="cd02966">
    <property type="entry name" value="TlpA_like_family"/>
    <property type="match status" value="1"/>
</dbReference>
<dbReference type="GO" id="GO:0016209">
    <property type="term" value="F:antioxidant activity"/>
    <property type="evidence" value="ECO:0007669"/>
    <property type="project" value="InterPro"/>
</dbReference>
<dbReference type="EMBL" id="UINC01091857">
    <property type="protein sequence ID" value="SVC44954.1"/>
    <property type="molecule type" value="Genomic_DNA"/>
</dbReference>
<accession>A0A382M7F4</accession>
<gene>
    <name evidence="2" type="ORF">METZ01_LOCUS297808</name>
</gene>
<evidence type="ECO:0000313" key="2">
    <source>
        <dbReference type="EMBL" id="SVC44954.1"/>
    </source>
</evidence>